<dbReference type="AlphaFoldDB" id="A0A6A7B160"/>
<evidence type="ECO:0000313" key="3">
    <source>
        <dbReference type="Proteomes" id="UP000799423"/>
    </source>
</evidence>
<evidence type="ECO:0000256" key="1">
    <source>
        <dbReference type="SAM" id="Phobius"/>
    </source>
</evidence>
<evidence type="ECO:0000313" key="2">
    <source>
        <dbReference type="EMBL" id="KAF2848397.1"/>
    </source>
</evidence>
<reference evidence="2" key="1">
    <citation type="submission" date="2020-01" db="EMBL/GenBank/DDBJ databases">
        <authorList>
            <consortium name="DOE Joint Genome Institute"/>
            <person name="Haridas S."/>
            <person name="Albert R."/>
            <person name="Binder M."/>
            <person name="Bloem J."/>
            <person name="Labutti K."/>
            <person name="Salamov A."/>
            <person name="Andreopoulos B."/>
            <person name="Baker S.E."/>
            <person name="Barry K."/>
            <person name="Bills G."/>
            <person name="Bluhm B.H."/>
            <person name="Cannon C."/>
            <person name="Castanera R."/>
            <person name="Culley D.E."/>
            <person name="Daum C."/>
            <person name="Ezra D."/>
            <person name="Gonzalez J.B."/>
            <person name="Henrissat B."/>
            <person name="Kuo A."/>
            <person name="Liang C."/>
            <person name="Lipzen A."/>
            <person name="Lutzoni F."/>
            <person name="Magnuson J."/>
            <person name="Mondo S."/>
            <person name="Nolan M."/>
            <person name="Ohm R."/>
            <person name="Pangilinan J."/>
            <person name="Park H.-J."/>
            <person name="Ramirez L."/>
            <person name="Alfaro M."/>
            <person name="Sun H."/>
            <person name="Tritt A."/>
            <person name="Yoshinaga Y."/>
            <person name="Zwiers L.-H."/>
            <person name="Turgeon B.G."/>
            <person name="Goodwin S.B."/>
            <person name="Spatafora J.W."/>
            <person name="Crous P.W."/>
            <person name="Grigoriev I.V."/>
        </authorList>
    </citation>
    <scope>NUCLEOTIDE SEQUENCE</scope>
    <source>
        <strain evidence="2">IPT5</strain>
    </source>
</reference>
<feature type="transmembrane region" description="Helical" evidence="1">
    <location>
        <begin position="63"/>
        <end position="81"/>
    </location>
</feature>
<accession>A0A6A7B160</accession>
<keyword evidence="1" id="KW-0472">Membrane</keyword>
<dbReference type="Proteomes" id="UP000799423">
    <property type="component" value="Unassembled WGS sequence"/>
</dbReference>
<name>A0A6A7B160_9PLEO</name>
<sequence length="85" mass="9674">MDCTVQLHVRWCGMLCSSATQRDILWVLSAELRGVGFSDKHWKTGESGIVIESDSLSRRFFSMLLRAWLLLGFLRIGIWGIDPFG</sequence>
<dbReference type="EMBL" id="MU006318">
    <property type="protein sequence ID" value="KAF2848397.1"/>
    <property type="molecule type" value="Genomic_DNA"/>
</dbReference>
<keyword evidence="1" id="KW-1133">Transmembrane helix</keyword>
<proteinExistence type="predicted"/>
<keyword evidence="1" id="KW-0812">Transmembrane</keyword>
<gene>
    <name evidence="2" type="ORF">T440DRAFT_171108</name>
</gene>
<organism evidence="2 3">
    <name type="scientific">Plenodomus tracheiphilus IPT5</name>
    <dbReference type="NCBI Taxonomy" id="1408161"/>
    <lineage>
        <taxon>Eukaryota</taxon>
        <taxon>Fungi</taxon>
        <taxon>Dikarya</taxon>
        <taxon>Ascomycota</taxon>
        <taxon>Pezizomycotina</taxon>
        <taxon>Dothideomycetes</taxon>
        <taxon>Pleosporomycetidae</taxon>
        <taxon>Pleosporales</taxon>
        <taxon>Pleosporineae</taxon>
        <taxon>Leptosphaeriaceae</taxon>
        <taxon>Plenodomus</taxon>
    </lineage>
</organism>
<protein>
    <submittedName>
        <fullName evidence="2">Uncharacterized protein</fullName>
    </submittedName>
</protein>
<keyword evidence="3" id="KW-1185">Reference proteome</keyword>